<gene>
    <name evidence="2" type="ORF">PACLA_8A018511</name>
</gene>
<sequence>MIRLRSCKIGPAVLIALLLSLVNTLIILVYLGPLNFKNDVANSLPSAYMSVSSFAQAPKANVKTNSPLVQHTKEPEIQQISVVNQNDNHKIDFPTVVKTSDKDSGNASKVEVFVDWSDKLNSPKKQEDSLDHAFSKLKFNRNLMSMVGRSPVKPVDIVIGIPTVKRDTTDYISSTLRHLVKYLNENETKQCHIVVFSANFDLGPNDRTVNFIKNEFANEVAAGLIEVIKPDISFYPKLDNLPALWKDKPDRVKWRSKQCIDYALLFAYCRKLGRYYLQLEDDISVSQTYFREMKNFIQARGRSKWSNLQFGTSGFIGMLFKTSDLGRLALFVKMYYWIFPVDILFRHYNDVHLYGNSPKDIYRPALFRHLGRESSLKGQTRRVEGGLKKFEPRPNKRRYVDATNPNAFISTNIQVFESNTIDGPYRSSNLGYFWGKNVKLNDFVVLEFMKELTLTRIVFESGSDFAPVDLMTECKLETTDSSKAGNCNEQGYKLLSSSASSGKIDSGTVELPNVKCVKMTITTLNVDERGNSRWLLIREIAVWSQ</sequence>
<dbReference type="Pfam" id="PF04666">
    <property type="entry name" value="MGAT4_cons"/>
    <property type="match status" value="1"/>
</dbReference>
<evidence type="ECO:0000313" key="3">
    <source>
        <dbReference type="Proteomes" id="UP001152795"/>
    </source>
</evidence>
<name>A0A6S7I6F0_PARCT</name>
<dbReference type="PANTHER" id="PTHR12062:SF0">
    <property type="entry name" value="ALPHA-1,3-MANNOSYL-GLYCOPROTEIN 4-BETA-N-ACETYLGLUCOSAMINYLTRANSFERASE B"/>
    <property type="match status" value="1"/>
</dbReference>
<dbReference type="EMBL" id="CACRXK020004214">
    <property type="protein sequence ID" value="CAB4001942.1"/>
    <property type="molecule type" value="Genomic_DNA"/>
</dbReference>
<proteinExistence type="predicted"/>
<dbReference type="GO" id="GO:0006487">
    <property type="term" value="P:protein N-linked glycosylation"/>
    <property type="evidence" value="ECO:0007669"/>
    <property type="project" value="TreeGrafter"/>
</dbReference>
<accession>A0A6S7I6F0</accession>
<dbReference type="InterPro" id="IPR057279">
    <property type="entry name" value="MGAT4"/>
</dbReference>
<dbReference type="PANTHER" id="PTHR12062">
    <property type="entry name" value="N-ACETYLGLUCOSAMINYLTRANSFERASE VI"/>
    <property type="match status" value="1"/>
</dbReference>
<keyword evidence="3" id="KW-1185">Reference proteome</keyword>
<dbReference type="GO" id="GO:0008375">
    <property type="term" value="F:acetylglucosaminyltransferase activity"/>
    <property type="evidence" value="ECO:0007669"/>
    <property type="project" value="TreeGrafter"/>
</dbReference>
<comment type="caution">
    <text evidence="2">The sequence shown here is derived from an EMBL/GenBank/DDBJ whole genome shotgun (WGS) entry which is preliminary data.</text>
</comment>
<dbReference type="OrthoDB" id="2016523at2759"/>
<dbReference type="Proteomes" id="UP001152795">
    <property type="component" value="Unassembled WGS sequence"/>
</dbReference>
<feature type="domain" description="MGAT4 conserved region" evidence="1">
    <location>
        <begin position="144"/>
        <end position="381"/>
    </location>
</feature>
<evidence type="ECO:0000259" key="1">
    <source>
        <dbReference type="Pfam" id="PF04666"/>
    </source>
</evidence>
<organism evidence="2 3">
    <name type="scientific">Paramuricea clavata</name>
    <name type="common">Red gorgonian</name>
    <name type="synonym">Violescent sea-whip</name>
    <dbReference type="NCBI Taxonomy" id="317549"/>
    <lineage>
        <taxon>Eukaryota</taxon>
        <taxon>Metazoa</taxon>
        <taxon>Cnidaria</taxon>
        <taxon>Anthozoa</taxon>
        <taxon>Octocorallia</taxon>
        <taxon>Malacalcyonacea</taxon>
        <taxon>Plexauridae</taxon>
        <taxon>Paramuricea</taxon>
    </lineage>
</organism>
<dbReference type="AlphaFoldDB" id="A0A6S7I6F0"/>
<protein>
    <submittedName>
        <fullName evidence="2">Alpha-1,3-mannosyl-glyco 4-beta-N-acetylglucosaminyltransferase C-like</fullName>
    </submittedName>
</protein>
<reference evidence="2" key="1">
    <citation type="submission" date="2020-04" db="EMBL/GenBank/DDBJ databases">
        <authorList>
            <person name="Alioto T."/>
            <person name="Alioto T."/>
            <person name="Gomez Garrido J."/>
        </authorList>
    </citation>
    <scope>NUCLEOTIDE SEQUENCE</scope>
    <source>
        <strain evidence="2">A484AB</strain>
    </source>
</reference>
<dbReference type="InterPro" id="IPR006759">
    <property type="entry name" value="Glyco_transf_54"/>
</dbReference>
<evidence type="ECO:0000313" key="2">
    <source>
        <dbReference type="EMBL" id="CAB4001942.1"/>
    </source>
</evidence>